<reference evidence="3" key="1">
    <citation type="submission" date="2016-06" db="UniProtKB">
        <authorList>
            <consortium name="WormBaseParasite"/>
        </authorList>
    </citation>
    <scope>IDENTIFICATION</scope>
</reference>
<proteinExistence type="predicted"/>
<evidence type="ECO:0000313" key="3">
    <source>
        <dbReference type="WBParaSite" id="GPUH_0000661101-mRNA-1"/>
    </source>
</evidence>
<accession>A0A183DD11</accession>
<protein>
    <submittedName>
        <fullName evidence="3">Omp85 domain-containing protein</fullName>
    </submittedName>
</protein>
<keyword evidence="2" id="KW-1185">Reference proteome</keyword>
<reference evidence="1 2" key="2">
    <citation type="submission" date="2018-11" db="EMBL/GenBank/DDBJ databases">
        <authorList>
            <consortium name="Pathogen Informatics"/>
        </authorList>
    </citation>
    <scope>NUCLEOTIDE SEQUENCE [LARGE SCALE GENOMIC DNA]</scope>
</reference>
<organism evidence="3">
    <name type="scientific">Gongylonema pulchrum</name>
    <dbReference type="NCBI Taxonomy" id="637853"/>
    <lineage>
        <taxon>Eukaryota</taxon>
        <taxon>Metazoa</taxon>
        <taxon>Ecdysozoa</taxon>
        <taxon>Nematoda</taxon>
        <taxon>Chromadorea</taxon>
        <taxon>Rhabditida</taxon>
        <taxon>Spirurina</taxon>
        <taxon>Spiruromorpha</taxon>
        <taxon>Spiruroidea</taxon>
        <taxon>Gongylonematidae</taxon>
        <taxon>Gongylonema</taxon>
    </lineage>
</organism>
<gene>
    <name evidence="1" type="ORF">GPUH_LOCUS6601</name>
</gene>
<dbReference type="AlphaFoldDB" id="A0A183DD11"/>
<evidence type="ECO:0000313" key="1">
    <source>
        <dbReference type="EMBL" id="VDK55276.1"/>
    </source>
</evidence>
<evidence type="ECO:0000313" key="2">
    <source>
        <dbReference type="Proteomes" id="UP000271098"/>
    </source>
</evidence>
<dbReference type="WBParaSite" id="GPUH_0000661101-mRNA-1">
    <property type="protein sequence ID" value="GPUH_0000661101-mRNA-1"/>
    <property type="gene ID" value="GPUH_0000661101"/>
</dbReference>
<dbReference type="EMBL" id="UYRT01015757">
    <property type="protein sequence ID" value="VDK55276.1"/>
    <property type="molecule type" value="Genomic_DNA"/>
</dbReference>
<dbReference type="Proteomes" id="UP000271098">
    <property type="component" value="Unassembled WGS sequence"/>
</dbReference>
<name>A0A183DD11_9BILA</name>
<sequence length="72" mass="8310">MDWDHGDYIMRGGPVKSYSVGATPEWSIGYPQAVFFYPEEQASVKLDISTVTISMAYRNDMERLHFRIVFDS</sequence>